<evidence type="ECO:0000256" key="8">
    <source>
        <dbReference type="ARBA" id="ARBA00022989"/>
    </source>
</evidence>
<dbReference type="PANTHER" id="PTHR11567:SF180">
    <property type="entry name" value="LYSOSOMAL ACID PHOSPHATASE"/>
    <property type="match status" value="1"/>
</dbReference>
<reference evidence="17" key="1">
    <citation type="submission" date="2023-04" db="EMBL/GenBank/DDBJ databases">
        <title>Chromosome-level genome of Chaenocephalus aceratus.</title>
        <authorList>
            <person name="Park H."/>
        </authorList>
    </citation>
    <scope>NUCLEOTIDE SEQUENCE</scope>
    <source>
        <strain evidence="17">DE</strain>
        <tissue evidence="17">Muscle</tissue>
    </source>
</reference>
<organism evidence="17 18">
    <name type="scientific">Dissostichus eleginoides</name>
    <name type="common">Patagonian toothfish</name>
    <name type="synonym">Dissostichus amissus</name>
    <dbReference type="NCBI Taxonomy" id="100907"/>
    <lineage>
        <taxon>Eukaryota</taxon>
        <taxon>Metazoa</taxon>
        <taxon>Chordata</taxon>
        <taxon>Craniata</taxon>
        <taxon>Vertebrata</taxon>
        <taxon>Euteleostomi</taxon>
        <taxon>Actinopterygii</taxon>
        <taxon>Neopterygii</taxon>
        <taxon>Teleostei</taxon>
        <taxon>Neoteleostei</taxon>
        <taxon>Acanthomorphata</taxon>
        <taxon>Eupercaria</taxon>
        <taxon>Perciformes</taxon>
        <taxon>Notothenioidei</taxon>
        <taxon>Nototheniidae</taxon>
        <taxon>Dissostichus</taxon>
    </lineage>
</organism>
<evidence type="ECO:0000256" key="6">
    <source>
        <dbReference type="ARBA" id="ARBA00022729"/>
    </source>
</evidence>
<evidence type="ECO:0000256" key="15">
    <source>
        <dbReference type="SAM" id="Phobius"/>
    </source>
</evidence>
<keyword evidence="5 15" id="KW-0812">Transmembrane</keyword>
<proteinExistence type="inferred from homology"/>
<evidence type="ECO:0000313" key="17">
    <source>
        <dbReference type="EMBL" id="KAK1876397.1"/>
    </source>
</evidence>
<keyword evidence="11" id="KW-0325">Glycoprotein</keyword>
<keyword evidence="7" id="KW-0378">Hydrolase</keyword>
<dbReference type="InterPro" id="IPR029033">
    <property type="entry name" value="His_PPase_superfam"/>
</dbReference>
<evidence type="ECO:0000256" key="3">
    <source>
        <dbReference type="ARBA" id="ARBA00005375"/>
    </source>
</evidence>
<protein>
    <recommendedName>
        <fullName evidence="14">Lysosomal acid phosphatase</fullName>
        <ecNumber evidence="4">3.1.3.2</ecNumber>
    </recommendedName>
</protein>
<dbReference type="PROSITE" id="PS00778">
    <property type="entry name" value="HIS_ACID_PHOSPHAT_2"/>
    <property type="match status" value="1"/>
</dbReference>
<evidence type="ECO:0000256" key="2">
    <source>
        <dbReference type="ARBA" id="ARBA00004227"/>
    </source>
</evidence>
<gene>
    <name evidence="17" type="ORF">KUDE01_001720</name>
</gene>
<feature type="transmembrane region" description="Helical" evidence="15">
    <location>
        <begin position="375"/>
        <end position="399"/>
    </location>
</feature>
<dbReference type="EMBL" id="JASDAP010000028">
    <property type="protein sequence ID" value="KAK1876397.1"/>
    <property type="molecule type" value="Genomic_DNA"/>
</dbReference>
<dbReference type="Proteomes" id="UP001228049">
    <property type="component" value="Unassembled WGS sequence"/>
</dbReference>
<keyword evidence="6 16" id="KW-0732">Signal</keyword>
<keyword evidence="12" id="KW-0458">Lysosome</keyword>
<keyword evidence="8 15" id="KW-1133">Transmembrane helix</keyword>
<dbReference type="GO" id="GO:0043202">
    <property type="term" value="C:lysosomal lumen"/>
    <property type="evidence" value="ECO:0007669"/>
    <property type="project" value="UniProtKB-SubCell"/>
</dbReference>
<comment type="caution">
    <text evidence="17">The sequence shown here is derived from an EMBL/GenBank/DDBJ whole genome shotgun (WGS) entry which is preliminary data.</text>
</comment>
<evidence type="ECO:0000256" key="12">
    <source>
        <dbReference type="ARBA" id="ARBA00023228"/>
    </source>
</evidence>
<dbReference type="GO" id="GO:0005765">
    <property type="term" value="C:lysosomal membrane"/>
    <property type="evidence" value="ECO:0007669"/>
    <property type="project" value="UniProtKB-SubCell"/>
</dbReference>
<dbReference type="InterPro" id="IPR050645">
    <property type="entry name" value="Histidine_acid_phosphatase"/>
</dbReference>
<feature type="signal peptide" evidence="16">
    <location>
        <begin position="1"/>
        <end position="21"/>
    </location>
</feature>
<evidence type="ECO:0000256" key="14">
    <source>
        <dbReference type="ARBA" id="ARBA00039422"/>
    </source>
</evidence>
<evidence type="ECO:0000256" key="7">
    <source>
        <dbReference type="ARBA" id="ARBA00022801"/>
    </source>
</evidence>
<comment type="catalytic activity">
    <reaction evidence="1">
        <text>a phosphate monoester + H2O = an alcohol + phosphate</text>
        <dbReference type="Rhea" id="RHEA:15017"/>
        <dbReference type="ChEBI" id="CHEBI:15377"/>
        <dbReference type="ChEBI" id="CHEBI:30879"/>
        <dbReference type="ChEBI" id="CHEBI:43474"/>
        <dbReference type="ChEBI" id="CHEBI:67140"/>
        <dbReference type="EC" id="3.1.3.2"/>
    </reaction>
</comment>
<feature type="chain" id="PRO_5042186160" description="Lysosomal acid phosphatase" evidence="16">
    <location>
        <begin position="22"/>
        <end position="421"/>
    </location>
</feature>
<dbReference type="SUPFAM" id="SSF53254">
    <property type="entry name" value="Phosphoglycerate mutase-like"/>
    <property type="match status" value="1"/>
</dbReference>
<dbReference type="EC" id="3.1.3.2" evidence="4"/>
<evidence type="ECO:0000313" key="18">
    <source>
        <dbReference type="Proteomes" id="UP001228049"/>
    </source>
</evidence>
<evidence type="ECO:0000256" key="11">
    <source>
        <dbReference type="ARBA" id="ARBA00023180"/>
    </source>
</evidence>
<keyword evidence="9 15" id="KW-0472">Membrane</keyword>
<dbReference type="GO" id="GO:0007040">
    <property type="term" value="P:lysosome organization"/>
    <property type="evidence" value="ECO:0007669"/>
    <property type="project" value="TreeGrafter"/>
</dbReference>
<dbReference type="FunFam" id="3.40.50.1240:FF:000010">
    <property type="entry name" value="Prostatic acid phosphatase"/>
    <property type="match status" value="1"/>
</dbReference>
<accession>A0AAD9ESU8</accession>
<dbReference type="InterPro" id="IPR000560">
    <property type="entry name" value="His_Pase_clade-2"/>
</dbReference>
<evidence type="ECO:0000256" key="13">
    <source>
        <dbReference type="ARBA" id="ARBA00037852"/>
    </source>
</evidence>
<sequence length="421" mass="47775">MESAVLLFVLMVGSVCGEAAAEKQLVYVTVLFRHGDRSPVKAYPTDPYQEGDWPQGFGQLSQVGMKQHFELGQFLRNRYKGFLNDSYDRNQIHVRSTDYDRTLMSAESNLAGLYPPAGQQVFNPNMPWQPIPVHTVPKSEERLLNYPLDDCPRYNLLMNETEKTEEFINVTLAYQDIIDLVKNKTGLNKTNVESVWSVYDTLFCESRHNKSAPDWVTPEVMEKLRWLKDFGFRITFGVYKQQEKSRLMGGMLLGEIVKKLSTMAVPDPDQRLKLMMLSAHDTTVAALQASLNVFNGKQPPYASCHIIELHREENGSASVSMFYRNDSTVEPYPLQIPGCSLDCPLDDFVRITKLSISDDRDKECHLPSKGRDTEVIISLAVSCSLLIFLVAFLLGVICWQKEPINNRGYSHVINQDVGDES</sequence>
<keyword evidence="10" id="KW-1015">Disulfide bond</keyword>
<evidence type="ECO:0000256" key="4">
    <source>
        <dbReference type="ARBA" id="ARBA00012646"/>
    </source>
</evidence>
<comment type="subcellular location">
    <subcellularLocation>
        <location evidence="2">Lysosome lumen</location>
    </subcellularLocation>
    <subcellularLocation>
        <location evidence="13">Lysosome membrane</location>
        <topology evidence="13">Single-pass membrane protein</topology>
        <orientation evidence="13">Lumenal side</orientation>
    </subcellularLocation>
</comment>
<evidence type="ECO:0000256" key="5">
    <source>
        <dbReference type="ARBA" id="ARBA00022692"/>
    </source>
</evidence>
<dbReference type="AlphaFoldDB" id="A0AAD9ESU8"/>
<name>A0AAD9ESU8_DISEL</name>
<dbReference type="PANTHER" id="PTHR11567">
    <property type="entry name" value="ACID PHOSPHATASE-RELATED"/>
    <property type="match status" value="1"/>
</dbReference>
<dbReference type="Pfam" id="PF00328">
    <property type="entry name" value="His_Phos_2"/>
    <property type="match status" value="1"/>
</dbReference>
<evidence type="ECO:0000256" key="1">
    <source>
        <dbReference type="ARBA" id="ARBA00000032"/>
    </source>
</evidence>
<dbReference type="GO" id="GO:0003993">
    <property type="term" value="F:acid phosphatase activity"/>
    <property type="evidence" value="ECO:0007669"/>
    <property type="project" value="UniProtKB-EC"/>
</dbReference>
<evidence type="ECO:0000256" key="10">
    <source>
        <dbReference type="ARBA" id="ARBA00023157"/>
    </source>
</evidence>
<dbReference type="CDD" id="cd07061">
    <property type="entry name" value="HP_HAP_like"/>
    <property type="match status" value="1"/>
</dbReference>
<evidence type="ECO:0000256" key="9">
    <source>
        <dbReference type="ARBA" id="ARBA00023136"/>
    </source>
</evidence>
<dbReference type="Gene3D" id="3.40.50.1240">
    <property type="entry name" value="Phosphoglycerate mutase-like"/>
    <property type="match status" value="1"/>
</dbReference>
<dbReference type="PROSITE" id="PS00616">
    <property type="entry name" value="HIS_ACID_PHOSPHAT_1"/>
    <property type="match status" value="1"/>
</dbReference>
<comment type="similarity">
    <text evidence="3">Belongs to the histidine acid phosphatase family.</text>
</comment>
<keyword evidence="18" id="KW-1185">Reference proteome</keyword>
<dbReference type="InterPro" id="IPR033379">
    <property type="entry name" value="Acid_Pase_AS"/>
</dbReference>
<evidence type="ECO:0000256" key="16">
    <source>
        <dbReference type="SAM" id="SignalP"/>
    </source>
</evidence>